<gene>
    <name evidence="1" type="ORF">SAMN05444266_103556</name>
</gene>
<evidence type="ECO:0008006" key="3">
    <source>
        <dbReference type="Google" id="ProtNLM"/>
    </source>
</evidence>
<accession>A0A1M7B7N0</accession>
<dbReference type="STRING" id="1419482.SAMN05444266_103556"/>
<evidence type="ECO:0000313" key="1">
    <source>
        <dbReference type="EMBL" id="SHL50886.1"/>
    </source>
</evidence>
<dbReference type="EMBL" id="FRBL01000003">
    <property type="protein sequence ID" value="SHL50886.1"/>
    <property type="molecule type" value="Genomic_DNA"/>
</dbReference>
<dbReference type="RefSeq" id="WP_073080409.1">
    <property type="nucleotide sequence ID" value="NZ_FRBL01000003.1"/>
</dbReference>
<evidence type="ECO:0000313" key="2">
    <source>
        <dbReference type="Proteomes" id="UP000184420"/>
    </source>
</evidence>
<protein>
    <recommendedName>
        <fullName evidence="3">Phosphoribosylpyrophosphate synthetase</fullName>
    </recommendedName>
</protein>
<organism evidence="1 2">
    <name type="scientific">Chitinophaga jiangningensis</name>
    <dbReference type="NCBI Taxonomy" id="1419482"/>
    <lineage>
        <taxon>Bacteria</taxon>
        <taxon>Pseudomonadati</taxon>
        <taxon>Bacteroidota</taxon>
        <taxon>Chitinophagia</taxon>
        <taxon>Chitinophagales</taxon>
        <taxon>Chitinophagaceae</taxon>
        <taxon>Chitinophaga</taxon>
    </lineage>
</organism>
<sequence length="99" mass="11237">MKSYETVTAALQDLRQRGYTTDFNLQFDCIQGGGENKKLKPEEFDIEEVYRFEGETDPGDENIIYAIRTLDGTLGTLMHGYGVYAEDVSDDMIRKLGTK</sequence>
<proteinExistence type="predicted"/>
<dbReference type="OrthoDB" id="8418771at2"/>
<dbReference type="Proteomes" id="UP000184420">
    <property type="component" value="Unassembled WGS sequence"/>
</dbReference>
<dbReference type="AlphaFoldDB" id="A0A1M7B7N0"/>
<reference evidence="1 2" key="1">
    <citation type="submission" date="2016-11" db="EMBL/GenBank/DDBJ databases">
        <authorList>
            <person name="Jaros S."/>
            <person name="Januszkiewicz K."/>
            <person name="Wedrychowicz H."/>
        </authorList>
    </citation>
    <scope>NUCLEOTIDE SEQUENCE [LARGE SCALE GENOMIC DNA]</scope>
    <source>
        <strain evidence="1 2">DSM 27406</strain>
    </source>
</reference>
<name>A0A1M7B7N0_9BACT</name>
<keyword evidence="2" id="KW-1185">Reference proteome</keyword>